<sequence length="131" mass="14803">MQGPFKKKQSSPMSEDKEHMADMLGRTIAESYEDLLAIIDARMEILKIEVTRKIAIAVSLVVIALIMLVAIAYLITSVALFTGELLGHYYLGYLIVSGFFLLCVLLFTKLRPQLLQNIIHNILLSTYDRKN</sequence>
<comment type="caution">
    <text evidence="2">The sequence shown here is derived from an EMBL/GenBank/DDBJ whole genome shotgun (WGS) entry which is preliminary data.</text>
</comment>
<keyword evidence="1" id="KW-0812">Transmembrane</keyword>
<dbReference type="AlphaFoldDB" id="A0A831SUT0"/>
<keyword evidence="1" id="KW-0472">Membrane</keyword>
<name>A0A831SUT0_PROAE</name>
<feature type="transmembrane region" description="Helical" evidence="1">
    <location>
        <begin position="87"/>
        <end position="107"/>
    </location>
</feature>
<evidence type="ECO:0000256" key="1">
    <source>
        <dbReference type="SAM" id="Phobius"/>
    </source>
</evidence>
<gene>
    <name evidence="2" type="ORF">ENN50_09600</name>
</gene>
<evidence type="ECO:0000313" key="2">
    <source>
        <dbReference type="EMBL" id="HED31910.1"/>
    </source>
</evidence>
<keyword evidence="1" id="KW-1133">Transmembrane helix</keyword>
<feature type="transmembrane region" description="Helical" evidence="1">
    <location>
        <begin position="54"/>
        <end position="75"/>
    </location>
</feature>
<accession>A0A831SUT0</accession>
<organism evidence="2">
    <name type="scientific">Prosthecochloris aestuarii</name>
    <dbReference type="NCBI Taxonomy" id="1102"/>
    <lineage>
        <taxon>Bacteria</taxon>
        <taxon>Pseudomonadati</taxon>
        <taxon>Chlorobiota</taxon>
        <taxon>Chlorobiia</taxon>
        <taxon>Chlorobiales</taxon>
        <taxon>Chlorobiaceae</taxon>
        <taxon>Prosthecochloris</taxon>
    </lineage>
</organism>
<dbReference type="EMBL" id="DSBW01000217">
    <property type="protein sequence ID" value="HED31910.1"/>
    <property type="molecule type" value="Genomic_DNA"/>
</dbReference>
<dbReference type="Proteomes" id="UP000886335">
    <property type="component" value="Unassembled WGS sequence"/>
</dbReference>
<protein>
    <submittedName>
        <fullName evidence="2">Phage holin family protein</fullName>
    </submittedName>
</protein>
<reference evidence="2" key="1">
    <citation type="journal article" date="2020" name="mSystems">
        <title>Genome- and Community-Level Interaction Insights into Carbon Utilization and Element Cycling Functions of Hydrothermarchaeota in Hydrothermal Sediment.</title>
        <authorList>
            <person name="Zhou Z."/>
            <person name="Liu Y."/>
            <person name="Xu W."/>
            <person name="Pan J."/>
            <person name="Luo Z.H."/>
            <person name="Li M."/>
        </authorList>
    </citation>
    <scope>NUCLEOTIDE SEQUENCE [LARGE SCALE GENOMIC DNA]</scope>
    <source>
        <strain evidence="2">SpSt-1181</strain>
    </source>
</reference>
<proteinExistence type="predicted"/>